<dbReference type="KEGG" id="pmf:P9303_09021"/>
<feature type="chain" id="PRO_5002642960" evidence="1">
    <location>
        <begin position="25"/>
        <end position="315"/>
    </location>
</feature>
<sequence>MMKPSIAIASLFTACSIISCPVYSQDIPEYCGTSDLTQDQEDRCDEIIDNAGVDSIHQVKLKKLNFPSNVDLLDLRFTPSSKPIEANILSVDGKGLKIKYRNESPYIYIPKDRFFSWSLGANRRANTEGIMTAISTTIFFPPLILLSPFMTKDLTTNFYFIRYLDERARPSSLILSGLREHHKIMNLLYSVSGLMAEQEQDPDILRLSQQNILDELQSKRDLLVKKLVRYNTRKPWCQYIDTDASSKYSNRYKRLTKNIDTIAEAMEIEIPSGINEKTVDQLWQDHLEKRPGLKEWSEKFPEKALSLKECPSNKL</sequence>
<evidence type="ECO:0000313" key="2">
    <source>
        <dbReference type="EMBL" id="ABM77653.1"/>
    </source>
</evidence>
<dbReference type="HOGENOM" id="CLU_882381_0_0_3"/>
<gene>
    <name evidence="2" type="ordered locus">P9303_09021</name>
</gene>
<keyword evidence="1" id="KW-0732">Signal</keyword>
<accession>A2C843</accession>
<proteinExistence type="predicted"/>
<reference evidence="2 3" key="1">
    <citation type="journal article" date="2007" name="PLoS Genet.">
        <title>Patterns and implications of gene gain and loss in the evolution of Prochlorococcus.</title>
        <authorList>
            <person name="Kettler G.C."/>
            <person name="Martiny A.C."/>
            <person name="Huang K."/>
            <person name="Zucker J."/>
            <person name="Coleman M.L."/>
            <person name="Rodrigue S."/>
            <person name="Chen F."/>
            <person name="Lapidus A."/>
            <person name="Ferriera S."/>
            <person name="Johnson J."/>
            <person name="Steglich C."/>
            <person name="Church G.M."/>
            <person name="Richardson P."/>
            <person name="Chisholm S.W."/>
        </authorList>
    </citation>
    <scope>NUCLEOTIDE SEQUENCE [LARGE SCALE GENOMIC DNA]</scope>
    <source>
        <strain evidence="2 3">MIT 9303</strain>
    </source>
</reference>
<organism evidence="2 3">
    <name type="scientific">Prochlorococcus marinus (strain MIT 9303)</name>
    <dbReference type="NCBI Taxonomy" id="59922"/>
    <lineage>
        <taxon>Bacteria</taxon>
        <taxon>Bacillati</taxon>
        <taxon>Cyanobacteriota</taxon>
        <taxon>Cyanophyceae</taxon>
        <taxon>Synechococcales</taxon>
        <taxon>Prochlorococcaceae</taxon>
        <taxon>Prochlorococcus</taxon>
    </lineage>
</organism>
<feature type="signal peptide" evidence="1">
    <location>
        <begin position="1"/>
        <end position="24"/>
    </location>
</feature>
<dbReference type="Proteomes" id="UP000002274">
    <property type="component" value="Chromosome"/>
</dbReference>
<dbReference type="AlphaFoldDB" id="A2C843"/>
<evidence type="ECO:0000313" key="3">
    <source>
        <dbReference type="Proteomes" id="UP000002274"/>
    </source>
</evidence>
<name>A2C843_PROM3</name>
<dbReference type="PROSITE" id="PS51257">
    <property type="entry name" value="PROKAR_LIPOPROTEIN"/>
    <property type="match status" value="1"/>
</dbReference>
<dbReference type="EMBL" id="CP000554">
    <property type="protein sequence ID" value="ABM77653.1"/>
    <property type="molecule type" value="Genomic_DNA"/>
</dbReference>
<evidence type="ECO:0000256" key="1">
    <source>
        <dbReference type="SAM" id="SignalP"/>
    </source>
</evidence>
<protein>
    <submittedName>
        <fullName evidence="2">Uncharacterized protein</fullName>
    </submittedName>
</protein>